<organism evidence="3">
    <name type="scientific">freshwater metagenome</name>
    <dbReference type="NCBI Taxonomy" id="449393"/>
    <lineage>
        <taxon>unclassified sequences</taxon>
        <taxon>metagenomes</taxon>
        <taxon>ecological metagenomes</taxon>
    </lineage>
</organism>
<protein>
    <submittedName>
        <fullName evidence="3">Unannotated protein</fullName>
    </submittedName>
</protein>
<feature type="domain" description="GST C-terminal" evidence="2">
    <location>
        <begin position="84"/>
        <end position="196"/>
    </location>
</feature>
<dbReference type="SFLD" id="SFLDG01150">
    <property type="entry name" value="Main.1:_Beta-like"/>
    <property type="match status" value="1"/>
</dbReference>
<feature type="domain" description="GST N-terminal" evidence="1">
    <location>
        <begin position="1"/>
        <end position="78"/>
    </location>
</feature>
<name>A0A6J7EJC8_9ZZZZ</name>
<dbReference type="CDD" id="cd03207">
    <property type="entry name" value="GST_C_8"/>
    <property type="match status" value="1"/>
</dbReference>
<dbReference type="InterPro" id="IPR040079">
    <property type="entry name" value="Glutathione_S-Trfase"/>
</dbReference>
<evidence type="ECO:0000313" key="3">
    <source>
        <dbReference type="EMBL" id="CAB4881264.1"/>
    </source>
</evidence>
<dbReference type="EMBL" id="CAFBLQ010000179">
    <property type="protein sequence ID" value="CAB4881264.1"/>
    <property type="molecule type" value="Genomic_DNA"/>
</dbReference>
<dbReference type="Gene3D" id="3.40.30.10">
    <property type="entry name" value="Glutaredoxin"/>
    <property type="match status" value="1"/>
</dbReference>
<proteinExistence type="predicted"/>
<dbReference type="AlphaFoldDB" id="A0A6J7EJC8"/>
<dbReference type="SUPFAM" id="SSF47616">
    <property type="entry name" value="GST C-terminal domain-like"/>
    <property type="match status" value="1"/>
</dbReference>
<dbReference type="InterPro" id="IPR004046">
    <property type="entry name" value="GST_C"/>
</dbReference>
<gene>
    <name evidence="3" type="ORF">UFOPK3423_01371</name>
</gene>
<sequence length="196" mass="21441">MNVYHRAGTGRPIRVLWTLEEIGVPYELTVLTAEEMQQEDYLRIQPLGRAPGFVGDDGPLFESSAICLHLAEAYPDAGLLPAAGTYERAQVYQWVFFAMTEIEPPMLEIWHHREAAPQIVDGLLERAQAAVDVLESAIGGREFLVGDRLSVADIIAARVAGFIPAVGAGELGPNVQAYIERHAQRPAIQRALAKVA</sequence>
<dbReference type="InterPro" id="IPR004045">
    <property type="entry name" value="Glutathione_S-Trfase_N"/>
</dbReference>
<dbReference type="PROSITE" id="PS50405">
    <property type="entry name" value="GST_CTER"/>
    <property type="match status" value="1"/>
</dbReference>
<dbReference type="Pfam" id="PF00043">
    <property type="entry name" value="GST_C"/>
    <property type="match status" value="1"/>
</dbReference>
<accession>A0A6J7EJC8</accession>
<dbReference type="PANTHER" id="PTHR44051">
    <property type="entry name" value="GLUTATHIONE S-TRANSFERASE-RELATED"/>
    <property type="match status" value="1"/>
</dbReference>
<evidence type="ECO:0000259" key="1">
    <source>
        <dbReference type="PROSITE" id="PS50404"/>
    </source>
</evidence>
<dbReference type="Gene3D" id="1.20.1050.10">
    <property type="match status" value="1"/>
</dbReference>
<dbReference type="Pfam" id="PF02798">
    <property type="entry name" value="GST_N"/>
    <property type="match status" value="1"/>
</dbReference>
<dbReference type="InterPro" id="IPR010987">
    <property type="entry name" value="Glutathione-S-Trfase_C-like"/>
</dbReference>
<dbReference type="PROSITE" id="PS50404">
    <property type="entry name" value="GST_NTER"/>
    <property type="match status" value="1"/>
</dbReference>
<dbReference type="SFLD" id="SFLDS00019">
    <property type="entry name" value="Glutathione_Transferase_(cytos"/>
    <property type="match status" value="1"/>
</dbReference>
<reference evidence="3" key="1">
    <citation type="submission" date="2020-05" db="EMBL/GenBank/DDBJ databases">
        <authorList>
            <person name="Chiriac C."/>
            <person name="Salcher M."/>
            <person name="Ghai R."/>
            <person name="Kavagutti S V."/>
        </authorList>
    </citation>
    <scope>NUCLEOTIDE SEQUENCE</scope>
</reference>
<dbReference type="SUPFAM" id="SSF52833">
    <property type="entry name" value="Thioredoxin-like"/>
    <property type="match status" value="1"/>
</dbReference>
<dbReference type="CDD" id="cd03046">
    <property type="entry name" value="GST_N_GTT1_like"/>
    <property type="match status" value="1"/>
</dbReference>
<dbReference type="InterPro" id="IPR036282">
    <property type="entry name" value="Glutathione-S-Trfase_C_sf"/>
</dbReference>
<dbReference type="InterPro" id="IPR036249">
    <property type="entry name" value="Thioredoxin-like_sf"/>
</dbReference>
<evidence type="ECO:0000259" key="2">
    <source>
        <dbReference type="PROSITE" id="PS50405"/>
    </source>
</evidence>
<dbReference type="SFLD" id="SFLDG00358">
    <property type="entry name" value="Main_(cytGST)"/>
    <property type="match status" value="1"/>
</dbReference>
<dbReference type="PANTHER" id="PTHR44051:SF8">
    <property type="entry name" value="GLUTATHIONE S-TRANSFERASE GSTA"/>
    <property type="match status" value="1"/>
</dbReference>